<accession>A0ABS4QLI1</accession>
<evidence type="ECO:0000313" key="4">
    <source>
        <dbReference type="Proteomes" id="UP001519325"/>
    </source>
</evidence>
<organism evidence="3 4">
    <name type="scientific">Nocardia goodfellowii</name>
    <dbReference type="NCBI Taxonomy" id="882446"/>
    <lineage>
        <taxon>Bacteria</taxon>
        <taxon>Bacillati</taxon>
        <taxon>Actinomycetota</taxon>
        <taxon>Actinomycetes</taxon>
        <taxon>Mycobacteriales</taxon>
        <taxon>Nocardiaceae</taxon>
        <taxon>Nocardia</taxon>
    </lineage>
</organism>
<protein>
    <recommendedName>
        <fullName evidence="5">Lipoprotein</fullName>
    </recommendedName>
</protein>
<evidence type="ECO:0000256" key="1">
    <source>
        <dbReference type="SAM" id="MobiDB-lite"/>
    </source>
</evidence>
<dbReference type="PROSITE" id="PS51257">
    <property type="entry name" value="PROKAR_LIPOPROTEIN"/>
    <property type="match status" value="1"/>
</dbReference>
<feature type="compositionally biased region" description="Low complexity" evidence="1">
    <location>
        <begin position="61"/>
        <end position="73"/>
    </location>
</feature>
<sequence>MTRFAFSAVVATAAIVLTACGGVDTADSGPSASSAVTSPRVSAPASTTTAPAPSEAPPVPTVSKPPVVTSSGPAPAADPCAVVTREYLITTLRMTGGPRFPLADLEQPKCAGTYATARSVPDGQTQPSMYLFQYSEQGGQVHWRVTDVGSALDCVNRHGVPAQVARQIGCGG</sequence>
<evidence type="ECO:0008006" key="5">
    <source>
        <dbReference type="Google" id="ProtNLM"/>
    </source>
</evidence>
<keyword evidence="2" id="KW-0732">Signal</keyword>
<feature type="signal peptide" evidence="2">
    <location>
        <begin position="1"/>
        <end position="21"/>
    </location>
</feature>
<dbReference type="Proteomes" id="UP001519325">
    <property type="component" value="Unassembled WGS sequence"/>
</dbReference>
<evidence type="ECO:0000256" key="2">
    <source>
        <dbReference type="SAM" id="SignalP"/>
    </source>
</evidence>
<proteinExistence type="predicted"/>
<reference evidence="3 4" key="1">
    <citation type="submission" date="2021-03" db="EMBL/GenBank/DDBJ databases">
        <title>Sequencing the genomes of 1000 actinobacteria strains.</title>
        <authorList>
            <person name="Klenk H.-P."/>
        </authorList>
    </citation>
    <scope>NUCLEOTIDE SEQUENCE [LARGE SCALE GENOMIC DNA]</scope>
    <source>
        <strain evidence="3 4">DSM 45516</strain>
    </source>
</reference>
<evidence type="ECO:0000313" key="3">
    <source>
        <dbReference type="EMBL" id="MBP2192552.1"/>
    </source>
</evidence>
<keyword evidence="4" id="KW-1185">Reference proteome</keyword>
<feature type="chain" id="PRO_5047015657" description="Lipoprotein" evidence="2">
    <location>
        <begin position="22"/>
        <end position="172"/>
    </location>
</feature>
<feature type="compositionally biased region" description="Low complexity" evidence="1">
    <location>
        <begin position="37"/>
        <end position="53"/>
    </location>
</feature>
<comment type="caution">
    <text evidence="3">The sequence shown here is derived from an EMBL/GenBank/DDBJ whole genome shotgun (WGS) entry which is preliminary data.</text>
</comment>
<name>A0ABS4QLI1_9NOCA</name>
<gene>
    <name evidence="3" type="ORF">BJ987_005453</name>
</gene>
<dbReference type="RefSeq" id="WP_209895485.1">
    <property type="nucleotide sequence ID" value="NZ_JAGGMR010000001.1"/>
</dbReference>
<feature type="region of interest" description="Disordered" evidence="1">
    <location>
        <begin position="27"/>
        <end position="76"/>
    </location>
</feature>
<dbReference type="EMBL" id="JAGGMR010000001">
    <property type="protein sequence ID" value="MBP2192552.1"/>
    <property type="molecule type" value="Genomic_DNA"/>
</dbReference>